<dbReference type="Proteomes" id="UP000799440">
    <property type="component" value="Unassembled WGS sequence"/>
</dbReference>
<dbReference type="OrthoDB" id="60858at2759"/>
<dbReference type="PANTHER" id="PTHR37919:SF2">
    <property type="entry name" value="EXPERA DOMAIN-CONTAINING PROTEIN"/>
    <property type="match status" value="1"/>
</dbReference>
<evidence type="ECO:0000256" key="2">
    <source>
        <dbReference type="SAM" id="Phobius"/>
    </source>
</evidence>
<evidence type="ECO:0000313" key="4">
    <source>
        <dbReference type="Proteomes" id="UP000799440"/>
    </source>
</evidence>
<accession>A0A6A6VBX0</accession>
<protein>
    <submittedName>
        <fullName evidence="3">Uncharacterized protein</fullName>
    </submittedName>
</protein>
<evidence type="ECO:0000256" key="1">
    <source>
        <dbReference type="SAM" id="MobiDB-lite"/>
    </source>
</evidence>
<evidence type="ECO:0000313" key="3">
    <source>
        <dbReference type="EMBL" id="KAF2746597.1"/>
    </source>
</evidence>
<keyword evidence="2" id="KW-1133">Transmembrane helix</keyword>
<gene>
    <name evidence="3" type="ORF">M011DRAFT_74101</name>
</gene>
<name>A0A6A6VBX0_9PLEO</name>
<sequence>MVTTRGHPREFPPPEASPMKSVRRSTRRSTASPVPEELASPSPQVEADSKTVSRQAISVNGPTSTSTSSLQGWSHTASNVTIAWLLISVPLQLWDALYILLRPHTMAGGKLQWPIWKPYEIYAAMDYVYGWPGWNDKDGFGGAQGVLNAVEVVLYGLYIMIVMNHGVPSAGGKGAQIGEGVGGWVAGGRRIAGKRGNRALLIGFSAAVMTLSKTVLYMFNEYFCDFNNIKHNNWQMLVFYYTI</sequence>
<feature type="compositionally biased region" description="Polar residues" evidence="1">
    <location>
        <begin position="50"/>
        <end position="71"/>
    </location>
</feature>
<keyword evidence="2" id="KW-0472">Membrane</keyword>
<proteinExistence type="predicted"/>
<dbReference type="EMBL" id="MU006576">
    <property type="protein sequence ID" value="KAF2746597.1"/>
    <property type="molecule type" value="Genomic_DNA"/>
</dbReference>
<reference evidence="3" key="1">
    <citation type="journal article" date="2020" name="Stud. Mycol.">
        <title>101 Dothideomycetes genomes: a test case for predicting lifestyles and emergence of pathogens.</title>
        <authorList>
            <person name="Haridas S."/>
            <person name="Albert R."/>
            <person name="Binder M."/>
            <person name="Bloem J."/>
            <person name="Labutti K."/>
            <person name="Salamov A."/>
            <person name="Andreopoulos B."/>
            <person name="Baker S."/>
            <person name="Barry K."/>
            <person name="Bills G."/>
            <person name="Bluhm B."/>
            <person name="Cannon C."/>
            <person name="Castanera R."/>
            <person name="Culley D."/>
            <person name="Daum C."/>
            <person name="Ezra D."/>
            <person name="Gonzalez J."/>
            <person name="Henrissat B."/>
            <person name="Kuo A."/>
            <person name="Liang C."/>
            <person name="Lipzen A."/>
            <person name="Lutzoni F."/>
            <person name="Magnuson J."/>
            <person name="Mondo S."/>
            <person name="Nolan M."/>
            <person name="Ohm R."/>
            <person name="Pangilinan J."/>
            <person name="Park H.-J."/>
            <person name="Ramirez L."/>
            <person name="Alfaro M."/>
            <person name="Sun H."/>
            <person name="Tritt A."/>
            <person name="Yoshinaga Y."/>
            <person name="Zwiers L.-H."/>
            <person name="Turgeon B."/>
            <person name="Goodwin S."/>
            <person name="Spatafora J."/>
            <person name="Crous P."/>
            <person name="Grigoriev I."/>
        </authorList>
    </citation>
    <scope>NUCLEOTIDE SEQUENCE</scope>
    <source>
        <strain evidence="3">CBS 119925</strain>
    </source>
</reference>
<feature type="region of interest" description="Disordered" evidence="1">
    <location>
        <begin position="1"/>
        <end position="71"/>
    </location>
</feature>
<keyword evidence="4" id="KW-1185">Reference proteome</keyword>
<dbReference type="AlphaFoldDB" id="A0A6A6VBX0"/>
<feature type="transmembrane region" description="Helical" evidence="2">
    <location>
        <begin position="199"/>
        <end position="219"/>
    </location>
</feature>
<organism evidence="3 4">
    <name type="scientific">Sporormia fimetaria CBS 119925</name>
    <dbReference type="NCBI Taxonomy" id="1340428"/>
    <lineage>
        <taxon>Eukaryota</taxon>
        <taxon>Fungi</taxon>
        <taxon>Dikarya</taxon>
        <taxon>Ascomycota</taxon>
        <taxon>Pezizomycotina</taxon>
        <taxon>Dothideomycetes</taxon>
        <taxon>Pleosporomycetidae</taxon>
        <taxon>Pleosporales</taxon>
        <taxon>Sporormiaceae</taxon>
        <taxon>Sporormia</taxon>
    </lineage>
</organism>
<keyword evidence="2" id="KW-0812">Transmembrane</keyword>
<dbReference type="PANTHER" id="PTHR37919">
    <property type="entry name" value="PROTEIN CBG05606"/>
    <property type="match status" value="1"/>
</dbReference>